<dbReference type="SMART" id="SM00387">
    <property type="entry name" value="HATPase_c"/>
    <property type="match status" value="1"/>
</dbReference>
<keyword evidence="4" id="KW-0812">Transmembrane</keyword>
<dbReference type="SUPFAM" id="SSF63829">
    <property type="entry name" value="Calcium-dependent phosphotriesterase"/>
    <property type="match status" value="2"/>
</dbReference>
<protein>
    <submittedName>
        <fullName evidence="6">Histidine kinase</fullName>
    </submittedName>
</protein>
<evidence type="ECO:0000256" key="2">
    <source>
        <dbReference type="ARBA" id="ARBA00022777"/>
    </source>
</evidence>
<accession>A0A9X2AIT7</accession>
<dbReference type="InterPro" id="IPR036890">
    <property type="entry name" value="HATPase_C_sf"/>
</dbReference>
<dbReference type="CDD" id="cd16917">
    <property type="entry name" value="HATPase_UhpB-NarQ-NarX-like"/>
    <property type="match status" value="1"/>
</dbReference>
<organism evidence="6 7">
    <name type="scientific">Hymenobacter cyanobacteriorum</name>
    <dbReference type="NCBI Taxonomy" id="2926463"/>
    <lineage>
        <taxon>Bacteria</taxon>
        <taxon>Pseudomonadati</taxon>
        <taxon>Bacteroidota</taxon>
        <taxon>Cytophagia</taxon>
        <taxon>Cytophagales</taxon>
        <taxon>Hymenobacteraceae</taxon>
        <taxon>Hymenobacter</taxon>
    </lineage>
</organism>
<dbReference type="InterPro" id="IPR013783">
    <property type="entry name" value="Ig-like_fold"/>
</dbReference>
<gene>
    <name evidence="6" type="ORF">MON38_16425</name>
</gene>
<evidence type="ECO:0000259" key="5">
    <source>
        <dbReference type="PROSITE" id="PS50109"/>
    </source>
</evidence>
<dbReference type="Gene3D" id="1.20.5.1930">
    <property type="match status" value="1"/>
</dbReference>
<evidence type="ECO:0000256" key="1">
    <source>
        <dbReference type="ARBA" id="ARBA00022679"/>
    </source>
</evidence>
<evidence type="ECO:0000313" key="6">
    <source>
        <dbReference type="EMBL" id="MCI1189010.1"/>
    </source>
</evidence>
<reference evidence="6" key="1">
    <citation type="submission" date="2022-03" db="EMBL/GenBank/DDBJ databases">
        <title>Bacterial whole genome sequence for Hymenobacter sp. DH14.</title>
        <authorList>
            <person name="Le V."/>
        </authorList>
    </citation>
    <scope>NUCLEOTIDE SEQUENCE</scope>
    <source>
        <strain evidence="6">DH14</strain>
    </source>
</reference>
<evidence type="ECO:0000256" key="4">
    <source>
        <dbReference type="SAM" id="Phobius"/>
    </source>
</evidence>
<dbReference type="EMBL" id="JALBGC010000004">
    <property type="protein sequence ID" value="MCI1189010.1"/>
    <property type="molecule type" value="Genomic_DNA"/>
</dbReference>
<keyword evidence="7" id="KW-1185">Reference proteome</keyword>
<feature type="transmembrane region" description="Helical" evidence="4">
    <location>
        <begin position="765"/>
        <end position="786"/>
    </location>
</feature>
<feature type="domain" description="Histidine kinase" evidence="5">
    <location>
        <begin position="807"/>
        <end position="997"/>
    </location>
</feature>
<keyword evidence="4" id="KW-0472">Membrane</keyword>
<comment type="caution">
    <text evidence="6">The sequence shown here is derived from an EMBL/GenBank/DDBJ whole genome shotgun (WGS) entry which is preliminary data.</text>
</comment>
<dbReference type="GO" id="GO:0046983">
    <property type="term" value="F:protein dimerization activity"/>
    <property type="evidence" value="ECO:0007669"/>
    <property type="project" value="InterPro"/>
</dbReference>
<dbReference type="InterPro" id="IPR003594">
    <property type="entry name" value="HATPase_dom"/>
</dbReference>
<dbReference type="Pfam" id="PF07730">
    <property type="entry name" value="HisKA_3"/>
    <property type="match status" value="1"/>
</dbReference>
<dbReference type="RefSeq" id="WP_241937233.1">
    <property type="nucleotide sequence ID" value="NZ_JALBGC010000004.1"/>
</dbReference>
<dbReference type="Gene3D" id="3.30.565.10">
    <property type="entry name" value="Histidine kinase-like ATPase, C-terminal domain"/>
    <property type="match status" value="1"/>
</dbReference>
<dbReference type="Gene3D" id="2.60.40.10">
    <property type="entry name" value="Immunoglobulins"/>
    <property type="match status" value="1"/>
</dbReference>
<keyword evidence="4" id="KW-1133">Transmembrane helix</keyword>
<dbReference type="GO" id="GO:0016020">
    <property type="term" value="C:membrane"/>
    <property type="evidence" value="ECO:0007669"/>
    <property type="project" value="InterPro"/>
</dbReference>
<sequence>MGIRSFALIILAVLLIGLPARTQAQDWQRDPVLSQVLVKQLVRDAAGLMWVGTDEGLLRYDGYELVPLRRLLRAGTPDTLPPGPVQGLAADATGALWVGGPAGLFRYVPATGHLARVALPEVPRGRAEVYELWPDPRTRRLWVSYAAGRLVCLGPDGRPDPAAPIWHLPRPVRWLAPEARGAGRWVLTDGARLFHLAGGRATETPGLPGRFLLPVPDTQPQQFVSTQALYEQATPGAPLRERRRWQSAGGEEGFQPLRLPGRTWEMVSRGQLITLHWPAGGLPEVSLGPAPRDGSSNTPLKYTVQATSDGLHWTYSRGRRGCYKLRPLPPFITPLAGPGGETYSTRGLTRLPDGRLLVGGYGKTLVQAAGPPTAPLQPLRLGQNQLPRILYGLLTVGQRVFYAEENHGFGELNPRTGELLAYNFGPGSPPNAVAQAMLHDSQSRVWGGAKPGLFLLDTARHLARPYATGAAAAILPQLDVRGLAQGPHGQLWLATNKGLYCLRPASGQLVPYGPAQAGYHHLPTADVLCVYATPTGQLWLGTRDQGLLLLDPGRGIVQRYTVGTGLLSATVVSVLPGRNDEVWAGTYAGLVRVQPARRRASVYGEADGLRNAELNRQAAWRDADGTLYFGGVGGLHRVEPARAPADVPAPRLLLTGTTNYQEAGPRGRTSYAVAPAGAPLRLPAGTQFAAWHLALSDYLTPEGARFQYWLLDKSGRVQWHAFTPRTLLLPVPQPGRYTLLVRGETAKGLFAANALRLPLEVQALWWQRPVVWVLALALLAGAGYWLHRRRLARALREAQLRTGIAADLHDEVGTLLTRVSVQAELLRGLPADLQEAALDRLLRNSRAAASTMRDVVWGIDARADSAGSLFDRMREYLDQTAAAAGWQTELSTTDWPDTTPLPPAVRQSVYRIFKEAVTNAVRHAQGATLLRVRMSRRANQLMLSITDDGVAQPAKPVRTGMGLLNMAQRAAGLGGRLRAEAQPTGGFEVRLEVPLPD</sequence>
<evidence type="ECO:0000313" key="7">
    <source>
        <dbReference type="Proteomes" id="UP001139193"/>
    </source>
</evidence>
<dbReference type="PROSITE" id="PS50109">
    <property type="entry name" value="HIS_KIN"/>
    <property type="match status" value="1"/>
</dbReference>
<keyword evidence="2 6" id="KW-0418">Kinase</keyword>
<proteinExistence type="predicted"/>
<dbReference type="AlphaFoldDB" id="A0A9X2AIT7"/>
<keyword evidence="3" id="KW-0902">Two-component regulatory system</keyword>
<dbReference type="Gene3D" id="2.130.10.10">
    <property type="entry name" value="YVTN repeat-like/Quinoprotein amine dehydrogenase"/>
    <property type="match status" value="3"/>
</dbReference>
<keyword evidence="1" id="KW-0808">Transferase</keyword>
<dbReference type="InterPro" id="IPR005467">
    <property type="entry name" value="His_kinase_dom"/>
</dbReference>
<dbReference type="SUPFAM" id="SSF55874">
    <property type="entry name" value="ATPase domain of HSP90 chaperone/DNA topoisomerase II/histidine kinase"/>
    <property type="match status" value="1"/>
</dbReference>
<dbReference type="PANTHER" id="PTHR24421">
    <property type="entry name" value="NITRATE/NITRITE SENSOR PROTEIN NARX-RELATED"/>
    <property type="match status" value="1"/>
</dbReference>
<dbReference type="InterPro" id="IPR015943">
    <property type="entry name" value="WD40/YVTN_repeat-like_dom_sf"/>
</dbReference>
<dbReference type="InterPro" id="IPR050482">
    <property type="entry name" value="Sensor_HK_TwoCompSys"/>
</dbReference>
<evidence type="ECO:0000256" key="3">
    <source>
        <dbReference type="ARBA" id="ARBA00023012"/>
    </source>
</evidence>
<dbReference type="Pfam" id="PF02518">
    <property type="entry name" value="HATPase_c"/>
    <property type="match status" value="1"/>
</dbReference>
<dbReference type="InterPro" id="IPR011712">
    <property type="entry name" value="Sig_transdc_His_kin_sub3_dim/P"/>
</dbReference>
<dbReference type="Proteomes" id="UP001139193">
    <property type="component" value="Unassembled WGS sequence"/>
</dbReference>
<dbReference type="GO" id="GO:0000155">
    <property type="term" value="F:phosphorelay sensor kinase activity"/>
    <property type="evidence" value="ECO:0007669"/>
    <property type="project" value="InterPro"/>
</dbReference>
<name>A0A9X2AIT7_9BACT</name>